<dbReference type="STRING" id="1385520.N802_01015"/>
<dbReference type="Proteomes" id="UP000030002">
    <property type="component" value="Unassembled WGS sequence"/>
</dbReference>
<name>A0A0A0JHB0_9MICO</name>
<keyword evidence="1" id="KW-0812">Transmembrane</keyword>
<keyword evidence="3" id="KW-1185">Reference proteome</keyword>
<dbReference type="OrthoDB" id="4863243at2"/>
<protein>
    <submittedName>
        <fullName evidence="2">Uncharacterized protein</fullName>
    </submittedName>
</protein>
<comment type="caution">
    <text evidence="2">The sequence shown here is derived from an EMBL/GenBank/DDBJ whole genome shotgun (WGS) entry which is preliminary data.</text>
</comment>
<accession>A0A0A0JHB0</accession>
<evidence type="ECO:0000313" key="3">
    <source>
        <dbReference type="Proteomes" id="UP000030002"/>
    </source>
</evidence>
<feature type="transmembrane region" description="Helical" evidence="1">
    <location>
        <begin position="192"/>
        <end position="214"/>
    </location>
</feature>
<keyword evidence="1" id="KW-0472">Membrane</keyword>
<dbReference type="eggNOG" id="ENOG50334VW">
    <property type="taxonomic scope" value="Bacteria"/>
</dbReference>
<dbReference type="RefSeq" id="WP_035910932.1">
    <property type="nucleotide sequence ID" value="NZ_AVPJ01000001.1"/>
</dbReference>
<dbReference type="EMBL" id="AVPJ01000001">
    <property type="protein sequence ID" value="KGN34996.1"/>
    <property type="molecule type" value="Genomic_DNA"/>
</dbReference>
<sequence length="238" mass="25625">MTAEELMQKIRDKYDEFQRKMDDCLEKFNSVVRKIGRFFGWAADKAVDLWNSVVVPLWNKFTNWFADHWNVFGAPWLMYGAADDWRKDVGQVVTPWGGTVTQDTTDVDAYWKGTASDIYVARAKDQVTAFKAVGPIAEKIAGALDNVALAIIVWWGSIVTAIMAAIAGVLVAAASVATGPGAVVGIPLGVKLAIAGFFVSVLVGTGVLTGTCLVQKGNLNGALTDMSAFPGSKWPTFA</sequence>
<keyword evidence="1" id="KW-1133">Transmembrane helix</keyword>
<organism evidence="2 3">
    <name type="scientific">Knoellia sinensis KCTC 19936</name>
    <dbReference type="NCBI Taxonomy" id="1385520"/>
    <lineage>
        <taxon>Bacteria</taxon>
        <taxon>Bacillati</taxon>
        <taxon>Actinomycetota</taxon>
        <taxon>Actinomycetes</taxon>
        <taxon>Micrococcales</taxon>
        <taxon>Intrasporangiaceae</taxon>
        <taxon>Knoellia</taxon>
    </lineage>
</organism>
<evidence type="ECO:0000313" key="2">
    <source>
        <dbReference type="EMBL" id="KGN34996.1"/>
    </source>
</evidence>
<dbReference type="AlphaFoldDB" id="A0A0A0JHB0"/>
<reference evidence="2 3" key="1">
    <citation type="submission" date="2013-08" db="EMBL/GenBank/DDBJ databases">
        <title>The genome sequence of Knoellia sinensis.</title>
        <authorList>
            <person name="Zhu W."/>
            <person name="Wang G."/>
        </authorList>
    </citation>
    <scope>NUCLEOTIDE SEQUENCE [LARGE SCALE GENOMIC DNA]</scope>
    <source>
        <strain evidence="2 3">KCTC 19936</strain>
    </source>
</reference>
<evidence type="ECO:0000256" key="1">
    <source>
        <dbReference type="SAM" id="Phobius"/>
    </source>
</evidence>
<gene>
    <name evidence="2" type="ORF">N802_01015</name>
</gene>
<feature type="transmembrane region" description="Helical" evidence="1">
    <location>
        <begin position="147"/>
        <end position="172"/>
    </location>
</feature>
<proteinExistence type="predicted"/>